<evidence type="ECO:0000256" key="1">
    <source>
        <dbReference type="SAM" id="Phobius"/>
    </source>
</evidence>
<dbReference type="AlphaFoldDB" id="A0A1B7M1A8"/>
<dbReference type="OrthoDB" id="5150162at2"/>
<protein>
    <submittedName>
        <fullName evidence="2">Uncharacterized protein</fullName>
    </submittedName>
</protein>
<gene>
    <name evidence="2" type="ORF">A6F49_06680</name>
</gene>
<evidence type="ECO:0000313" key="3">
    <source>
        <dbReference type="Proteomes" id="UP000078292"/>
    </source>
</evidence>
<accession>A0A1B7M1A8</accession>
<keyword evidence="1" id="KW-0472">Membrane</keyword>
<keyword evidence="1" id="KW-0812">Transmembrane</keyword>
<organism evidence="2 3">
    <name type="scientific">Enteractinococcus helveticum</name>
    <dbReference type="NCBI Taxonomy" id="1837282"/>
    <lineage>
        <taxon>Bacteria</taxon>
        <taxon>Bacillati</taxon>
        <taxon>Actinomycetota</taxon>
        <taxon>Actinomycetes</taxon>
        <taxon>Micrococcales</taxon>
        <taxon>Micrococcaceae</taxon>
    </lineage>
</organism>
<evidence type="ECO:0000313" key="2">
    <source>
        <dbReference type="EMBL" id="OAV62388.1"/>
    </source>
</evidence>
<proteinExistence type="predicted"/>
<name>A0A1B7M1A8_9MICC</name>
<feature type="transmembrane region" description="Helical" evidence="1">
    <location>
        <begin position="101"/>
        <end position="119"/>
    </location>
</feature>
<comment type="caution">
    <text evidence="2">The sequence shown here is derived from an EMBL/GenBank/DDBJ whole genome shotgun (WGS) entry which is preliminary data.</text>
</comment>
<dbReference type="RefSeq" id="WP_043057098.1">
    <property type="nucleotide sequence ID" value="NZ_LXEY01000012.1"/>
</dbReference>
<feature type="transmembrane region" description="Helical" evidence="1">
    <location>
        <begin position="74"/>
        <end position="95"/>
    </location>
</feature>
<feature type="transmembrane region" description="Helical" evidence="1">
    <location>
        <begin position="140"/>
        <end position="165"/>
    </location>
</feature>
<keyword evidence="1" id="KW-1133">Transmembrane helix</keyword>
<dbReference type="Proteomes" id="UP000078292">
    <property type="component" value="Unassembled WGS sequence"/>
</dbReference>
<feature type="transmembrane region" description="Helical" evidence="1">
    <location>
        <begin position="177"/>
        <end position="195"/>
    </location>
</feature>
<reference evidence="2 3" key="1">
    <citation type="submission" date="2016-04" db="EMBL/GenBank/DDBJ databases">
        <title>First whole genome shotgun sequence of the bacterium Enteractinococcus sp. strain UASWS1574.</title>
        <authorList>
            <person name="Crovadore J."/>
            <person name="Chablais R."/>
            <person name="Lefort F."/>
        </authorList>
    </citation>
    <scope>NUCLEOTIDE SEQUENCE [LARGE SCALE GENOMIC DNA]</scope>
    <source>
        <strain evidence="2 3">UASWS1574</strain>
    </source>
</reference>
<sequence>MLERECASMYVSGYGPELTTPVLRYYRMMSSVLMSVFAGLFGSALLYLVFRLLENDWPNNYADMKNVVDSASQRNMWVYLAMRFVPMYIASVLVASLAEAIGGRAALALVTCAVLHLCLTNFRPHILRRTFKFSRVRVRYVAVFLETVVAIVLATFLAGISWSYLLPFLPDVDELVQAIWTSVFVALAVISLRSFGTFEQNLDKQIERAQEELGEEVLYVIQREARQNDVSADFIEAVVLTECIQRPAWIRRIEYFKGRFSGPGTYGVAQVYSSEPISDELSIKLLCQNYAGYYPEGHEDHGYNRTLFRVELETINSSPVFVEQVMDIYERLSPYPRDSSEYFARDNKKFIEILSLKRDGKEWVLQVSLGPGWGQVEVTTVDRDLVEKSSTIFGGSESTVRRFEKLVVPVGILFAELRTNEPTSSQSQPDSVLIDLEDPWMYD</sequence>
<dbReference type="EMBL" id="LXEY01000012">
    <property type="protein sequence ID" value="OAV62388.1"/>
    <property type="molecule type" value="Genomic_DNA"/>
</dbReference>
<feature type="transmembrane region" description="Helical" evidence="1">
    <location>
        <begin position="32"/>
        <end position="53"/>
    </location>
</feature>
<keyword evidence="3" id="KW-1185">Reference proteome</keyword>